<dbReference type="Pfam" id="PF07110">
    <property type="entry name" value="EthD"/>
    <property type="match status" value="1"/>
</dbReference>
<feature type="domain" description="EthD" evidence="1">
    <location>
        <begin position="11"/>
        <end position="88"/>
    </location>
</feature>
<dbReference type="InterPro" id="IPR009799">
    <property type="entry name" value="EthD_dom"/>
</dbReference>
<dbReference type="AlphaFoldDB" id="A0A542EUF7"/>
<evidence type="ECO:0000313" key="2">
    <source>
        <dbReference type="EMBL" id="TQJ18993.1"/>
    </source>
</evidence>
<gene>
    <name evidence="2" type="ORF">FB475_3149</name>
</gene>
<reference evidence="2 3" key="1">
    <citation type="submission" date="2019-06" db="EMBL/GenBank/DDBJ databases">
        <title>Sequencing the genomes of 1000 actinobacteria strains.</title>
        <authorList>
            <person name="Klenk H.-P."/>
        </authorList>
    </citation>
    <scope>NUCLEOTIDE SEQUENCE [LARGE SCALE GENOMIC DNA]</scope>
    <source>
        <strain evidence="2 3">DSM 17305</strain>
    </source>
</reference>
<accession>A0A542EUF7</accession>
<organism evidence="2 3">
    <name type="scientific">Kribbella jejuensis</name>
    <dbReference type="NCBI Taxonomy" id="236068"/>
    <lineage>
        <taxon>Bacteria</taxon>
        <taxon>Bacillati</taxon>
        <taxon>Actinomycetota</taxon>
        <taxon>Actinomycetes</taxon>
        <taxon>Propionibacteriales</taxon>
        <taxon>Kribbellaceae</taxon>
        <taxon>Kribbella</taxon>
    </lineage>
</organism>
<dbReference type="PANTHER" id="PTHR40260">
    <property type="entry name" value="BLR8190 PROTEIN"/>
    <property type="match status" value="1"/>
</dbReference>
<keyword evidence="3" id="KW-1185">Reference proteome</keyword>
<dbReference type="OrthoDB" id="5294870at2"/>
<dbReference type="GO" id="GO:0016491">
    <property type="term" value="F:oxidoreductase activity"/>
    <property type="evidence" value="ECO:0007669"/>
    <property type="project" value="InterPro"/>
</dbReference>
<dbReference type="EMBL" id="VFMM01000001">
    <property type="protein sequence ID" value="TQJ18993.1"/>
    <property type="molecule type" value="Genomic_DNA"/>
</dbReference>
<dbReference type="Gene3D" id="3.30.70.100">
    <property type="match status" value="1"/>
</dbReference>
<comment type="caution">
    <text evidence="2">The sequence shown here is derived from an EMBL/GenBank/DDBJ whole genome shotgun (WGS) entry which is preliminary data.</text>
</comment>
<protein>
    <submittedName>
        <fullName evidence="2">Uncharacterized protein (TIGR02118 family)</fullName>
    </submittedName>
</protein>
<dbReference type="RefSeq" id="WP_141856660.1">
    <property type="nucleotide sequence ID" value="NZ_BAAAKA010000002.1"/>
</dbReference>
<dbReference type="Proteomes" id="UP000316298">
    <property type="component" value="Unassembled WGS sequence"/>
</dbReference>
<proteinExistence type="predicted"/>
<dbReference type="SUPFAM" id="SSF54909">
    <property type="entry name" value="Dimeric alpha+beta barrel"/>
    <property type="match status" value="1"/>
</dbReference>
<dbReference type="InterPro" id="IPR011008">
    <property type="entry name" value="Dimeric_a/b-barrel"/>
</dbReference>
<dbReference type="PANTHER" id="PTHR40260:SF2">
    <property type="entry name" value="BLR8190 PROTEIN"/>
    <property type="match status" value="1"/>
</dbReference>
<sequence>MHKLMVLYPEPADPDHFRNYYVSTHLPLVARMPGLLAWRYSFEVTSTPGQTPYFAVFEAEFADAEAMTAARSSPQGQQVSADVPNYATGGVIVIDYPVQNGTY</sequence>
<evidence type="ECO:0000313" key="3">
    <source>
        <dbReference type="Proteomes" id="UP000316298"/>
    </source>
</evidence>
<name>A0A542EUF7_9ACTN</name>
<dbReference type="NCBIfam" id="TIGR02118">
    <property type="entry name" value="EthD family reductase"/>
    <property type="match status" value="1"/>
</dbReference>
<evidence type="ECO:0000259" key="1">
    <source>
        <dbReference type="Pfam" id="PF07110"/>
    </source>
</evidence>